<dbReference type="AlphaFoldDB" id="J0ECN1"/>
<accession>J0ECN1</accession>
<dbReference type="PATRIC" id="fig|992069.3.peg.1325"/>
<sequence length="48" mass="5271">MGGLMKKSFLAFFILVSGKLGVNSSGNLLKKRFFRGGLTFSLIFHSAF</sequence>
<reference evidence="1 2" key="1">
    <citation type="journal article" date="2013" name="Pathog. Dis.">
        <title>Genome sequences of 65 Helicobacter pylori strains isolated from asymptomatic individuals and patients with gastric cancer, peptic ulcer disease, or gastritis.</title>
        <authorList>
            <person name="Blanchard T.G."/>
            <person name="Czinn S.J."/>
            <person name="Correa P."/>
            <person name="Nakazawa T."/>
            <person name="Keelan M."/>
            <person name="Morningstar L."/>
            <person name="Santana-Cruz I."/>
            <person name="Maroo A."/>
            <person name="McCracken C."/>
            <person name="Shefchek K."/>
            <person name="Daugherty S."/>
            <person name="Song Y."/>
            <person name="Fraser C.M."/>
            <person name="Fricke W.F."/>
        </authorList>
    </citation>
    <scope>NUCLEOTIDE SEQUENCE [LARGE SCALE GENOMIC DNA]</scope>
    <source>
        <strain evidence="1 2">Hp H-34</strain>
    </source>
</reference>
<gene>
    <name evidence="1" type="ORF">HPHPH34_1359</name>
</gene>
<dbReference type="EMBL" id="AKPH01000005">
    <property type="protein sequence ID" value="EJB96313.1"/>
    <property type="molecule type" value="Genomic_DNA"/>
</dbReference>
<comment type="caution">
    <text evidence="1">The sequence shown here is derived from an EMBL/GenBank/DDBJ whole genome shotgun (WGS) entry which is preliminary data.</text>
</comment>
<evidence type="ECO:0000313" key="1">
    <source>
        <dbReference type="EMBL" id="EJB96313.1"/>
    </source>
</evidence>
<evidence type="ECO:0000313" key="2">
    <source>
        <dbReference type="Proteomes" id="UP000004741"/>
    </source>
</evidence>
<name>J0ECN1_HELPX</name>
<dbReference type="Proteomes" id="UP000004741">
    <property type="component" value="Unassembled WGS sequence"/>
</dbReference>
<protein>
    <submittedName>
        <fullName evidence="1">Uncharacterized protein</fullName>
    </submittedName>
</protein>
<proteinExistence type="predicted"/>
<organism evidence="1 2">
    <name type="scientific">Helicobacter pylori Hp H-34</name>
    <dbReference type="NCBI Taxonomy" id="992069"/>
    <lineage>
        <taxon>Bacteria</taxon>
        <taxon>Pseudomonadati</taxon>
        <taxon>Campylobacterota</taxon>
        <taxon>Epsilonproteobacteria</taxon>
        <taxon>Campylobacterales</taxon>
        <taxon>Helicobacteraceae</taxon>
        <taxon>Helicobacter</taxon>
    </lineage>
</organism>